<evidence type="ECO:0000256" key="2">
    <source>
        <dbReference type="ARBA" id="ARBA00023150"/>
    </source>
</evidence>
<evidence type="ECO:0000256" key="1">
    <source>
        <dbReference type="ARBA" id="ARBA00005046"/>
    </source>
</evidence>
<keyword evidence="5" id="KW-1185">Reference proteome</keyword>
<keyword evidence="2" id="KW-0501">Molybdenum cofactor biosynthesis</keyword>
<accession>A0ABW1EDH0</accession>
<comment type="caution">
    <text evidence="4">The sequence shown here is derived from an EMBL/GenBank/DDBJ whole genome shotgun (WGS) entry which is preliminary data.</text>
</comment>
<sequence length="163" mass="17354">MAGIAVVTISDRCAGGMREDRSGPAVATLLQQLWPDETIGRGLVPDDEEAIVTLLSELCHQEYQLVVTVGGTGLGPRDITPEATRRVIEREVPGLPEAMRTFCAPSYKFAWLSRAIAGLKGKTLIVNVPGSENGAKESVQAILPLLSHALEITSGGTEHPKRG</sequence>
<dbReference type="Pfam" id="PF00994">
    <property type="entry name" value="MoCF_biosynth"/>
    <property type="match status" value="1"/>
</dbReference>
<reference evidence="5" key="1">
    <citation type="journal article" date="2019" name="Int. J. Syst. Evol. Microbiol.">
        <title>The Global Catalogue of Microorganisms (GCM) 10K type strain sequencing project: providing services to taxonomists for standard genome sequencing and annotation.</title>
        <authorList>
            <consortium name="The Broad Institute Genomics Platform"/>
            <consortium name="The Broad Institute Genome Sequencing Center for Infectious Disease"/>
            <person name="Wu L."/>
            <person name="Ma J."/>
        </authorList>
    </citation>
    <scope>NUCLEOTIDE SEQUENCE [LARGE SCALE GENOMIC DNA]</scope>
    <source>
        <strain evidence="5">JCM 4087</strain>
    </source>
</reference>
<dbReference type="PANTHER" id="PTHR43764:SF1">
    <property type="entry name" value="MOLYBDOPTERIN MOLYBDOTRANSFERASE"/>
    <property type="match status" value="1"/>
</dbReference>
<name>A0ABW1EDH0_9BACT</name>
<dbReference type="SMART" id="SM00852">
    <property type="entry name" value="MoCF_biosynth"/>
    <property type="match status" value="1"/>
</dbReference>
<dbReference type="Gene3D" id="3.40.980.10">
    <property type="entry name" value="MoaB/Mog-like domain"/>
    <property type="match status" value="1"/>
</dbReference>
<dbReference type="CDD" id="cd00886">
    <property type="entry name" value="MogA_MoaB"/>
    <property type="match status" value="1"/>
</dbReference>
<organism evidence="4 5">
    <name type="scientific">Acidicapsa dinghuensis</name>
    <dbReference type="NCBI Taxonomy" id="2218256"/>
    <lineage>
        <taxon>Bacteria</taxon>
        <taxon>Pseudomonadati</taxon>
        <taxon>Acidobacteriota</taxon>
        <taxon>Terriglobia</taxon>
        <taxon>Terriglobales</taxon>
        <taxon>Acidobacteriaceae</taxon>
        <taxon>Acidicapsa</taxon>
    </lineage>
</organism>
<dbReference type="SUPFAM" id="SSF53218">
    <property type="entry name" value="Molybdenum cofactor biosynthesis proteins"/>
    <property type="match status" value="1"/>
</dbReference>
<dbReference type="Proteomes" id="UP001596091">
    <property type="component" value="Unassembled WGS sequence"/>
</dbReference>
<protein>
    <submittedName>
        <fullName evidence="4">Molybdenum cofactor biosynthesis protein B</fullName>
    </submittedName>
</protein>
<dbReference type="EMBL" id="JBHSPH010000002">
    <property type="protein sequence ID" value="MFC5861916.1"/>
    <property type="molecule type" value="Genomic_DNA"/>
</dbReference>
<dbReference type="PANTHER" id="PTHR43764">
    <property type="entry name" value="MOLYBDENUM COFACTOR BIOSYNTHESIS"/>
    <property type="match status" value="1"/>
</dbReference>
<comment type="pathway">
    <text evidence="1">Cofactor biosynthesis; molybdopterin biosynthesis.</text>
</comment>
<dbReference type="InterPro" id="IPR001453">
    <property type="entry name" value="MoaB/Mog_dom"/>
</dbReference>
<evidence type="ECO:0000259" key="3">
    <source>
        <dbReference type="SMART" id="SM00852"/>
    </source>
</evidence>
<gene>
    <name evidence="4" type="ORF">ACFPT7_06395</name>
</gene>
<dbReference type="NCBIfam" id="TIGR00177">
    <property type="entry name" value="molyb_syn"/>
    <property type="match status" value="1"/>
</dbReference>
<proteinExistence type="predicted"/>
<evidence type="ECO:0000313" key="4">
    <source>
        <dbReference type="EMBL" id="MFC5861916.1"/>
    </source>
</evidence>
<dbReference type="InterPro" id="IPR036425">
    <property type="entry name" value="MoaB/Mog-like_dom_sf"/>
</dbReference>
<dbReference type="RefSeq" id="WP_263337744.1">
    <property type="nucleotide sequence ID" value="NZ_JAGSYH010000004.1"/>
</dbReference>
<feature type="domain" description="MoaB/Mog" evidence="3">
    <location>
        <begin position="5"/>
        <end position="149"/>
    </location>
</feature>
<dbReference type="InterPro" id="IPR051920">
    <property type="entry name" value="MPT_Adenylyltrnsfr/MoaC-Rel"/>
</dbReference>
<evidence type="ECO:0000313" key="5">
    <source>
        <dbReference type="Proteomes" id="UP001596091"/>
    </source>
</evidence>